<keyword evidence="2" id="KW-1185">Reference proteome</keyword>
<evidence type="ECO:0000313" key="1">
    <source>
        <dbReference type="EMBL" id="MBT1697071.1"/>
    </source>
</evidence>
<name>A0AAP2GID4_9BACT</name>
<dbReference type="Proteomes" id="UP001319200">
    <property type="component" value="Unassembled WGS sequence"/>
</dbReference>
<reference evidence="1 2" key="1">
    <citation type="submission" date="2021-05" db="EMBL/GenBank/DDBJ databases">
        <title>A Polyphasic approach of four new species of the genus Ohtaekwangia: Ohtaekwangia histidinii sp. nov., Ohtaekwangia cretensis sp. nov., Ohtaekwangia indiensis sp. nov., Ohtaekwangia reichenbachii sp. nov. from diverse environment.</title>
        <authorList>
            <person name="Octaviana S."/>
        </authorList>
    </citation>
    <scope>NUCLEOTIDE SEQUENCE [LARGE SCALE GENOMIC DNA]</scope>
    <source>
        <strain evidence="1 2">PWU4</strain>
    </source>
</reference>
<dbReference type="AlphaFoldDB" id="A0AAP2GID4"/>
<protein>
    <submittedName>
        <fullName evidence="1">Uncharacterized protein</fullName>
    </submittedName>
</protein>
<dbReference type="EMBL" id="JAHESF010000007">
    <property type="protein sequence ID" value="MBT1697071.1"/>
    <property type="molecule type" value="Genomic_DNA"/>
</dbReference>
<comment type="caution">
    <text evidence="1">The sequence shown here is derived from an EMBL/GenBank/DDBJ whole genome shotgun (WGS) entry which is preliminary data.</text>
</comment>
<evidence type="ECO:0000313" key="2">
    <source>
        <dbReference type="Proteomes" id="UP001319200"/>
    </source>
</evidence>
<accession>A0AAP2GID4</accession>
<dbReference type="RefSeq" id="WP_254162776.1">
    <property type="nucleotide sequence ID" value="NZ_JAHESF010000007.1"/>
</dbReference>
<proteinExistence type="predicted"/>
<sequence>MAKSKADCSPAPVGKRKYVSDLGKILVKDYGKKKFYKPEEVKKAHKKSTWSDLDFVCCGMSTYTSHDDFDAYHAQTGELCDYTSMKAEMLEGISLTEGVHLSELPAADLDASWLDIGEIFGGMLDGIGEFFSAIADGLD</sequence>
<gene>
    <name evidence="1" type="ORF">KK083_09310</name>
</gene>
<organism evidence="1 2">
    <name type="scientific">Chryseosolibacter histidini</name>
    <dbReference type="NCBI Taxonomy" id="2782349"/>
    <lineage>
        <taxon>Bacteria</taxon>
        <taxon>Pseudomonadati</taxon>
        <taxon>Bacteroidota</taxon>
        <taxon>Cytophagia</taxon>
        <taxon>Cytophagales</taxon>
        <taxon>Chryseotaleaceae</taxon>
        <taxon>Chryseosolibacter</taxon>
    </lineage>
</organism>